<evidence type="ECO:0000313" key="3">
    <source>
        <dbReference type="Proteomes" id="UP000268014"/>
    </source>
</evidence>
<feature type="compositionally biased region" description="Basic and acidic residues" evidence="1">
    <location>
        <begin position="35"/>
        <end position="54"/>
    </location>
</feature>
<protein>
    <submittedName>
        <fullName evidence="2 4">Uncharacterized protein</fullName>
    </submittedName>
</protein>
<dbReference type="WBParaSite" id="HPLM_0000689801-mRNA-1">
    <property type="protein sequence ID" value="HPLM_0000689801-mRNA-1"/>
    <property type="gene ID" value="HPLM_0000689801"/>
</dbReference>
<evidence type="ECO:0000313" key="2">
    <source>
        <dbReference type="EMBL" id="VDO30315.1"/>
    </source>
</evidence>
<accession>A0A0N4W9D7</accession>
<organism evidence="4">
    <name type="scientific">Haemonchus placei</name>
    <name type="common">Barber's pole worm</name>
    <dbReference type="NCBI Taxonomy" id="6290"/>
    <lineage>
        <taxon>Eukaryota</taxon>
        <taxon>Metazoa</taxon>
        <taxon>Ecdysozoa</taxon>
        <taxon>Nematoda</taxon>
        <taxon>Chromadorea</taxon>
        <taxon>Rhabditida</taxon>
        <taxon>Rhabditina</taxon>
        <taxon>Rhabditomorpha</taxon>
        <taxon>Strongyloidea</taxon>
        <taxon>Trichostrongylidae</taxon>
        <taxon>Haemonchus</taxon>
    </lineage>
</organism>
<dbReference type="EMBL" id="UZAF01016564">
    <property type="protein sequence ID" value="VDO30315.1"/>
    <property type="molecule type" value="Genomic_DNA"/>
</dbReference>
<sequence length="90" mass="10266">MGVYAKKRSHSSRVSTGDVANTLDEAGGRGCLRPSSERKKSTENYMEKKNKRARDIWKRQRDRTYSLAGALATKRLFQQVDGWSIRMKTG</sequence>
<evidence type="ECO:0000313" key="4">
    <source>
        <dbReference type="WBParaSite" id="HPLM_0000689801-mRNA-1"/>
    </source>
</evidence>
<dbReference type="AlphaFoldDB" id="A0A0N4W9D7"/>
<proteinExistence type="predicted"/>
<keyword evidence="3" id="KW-1185">Reference proteome</keyword>
<reference evidence="2 3" key="2">
    <citation type="submission" date="2018-11" db="EMBL/GenBank/DDBJ databases">
        <authorList>
            <consortium name="Pathogen Informatics"/>
        </authorList>
    </citation>
    <scope>NUCLEOTIDE SEQUENCE [LARGE SCALE GENOMIC DNA]</scope>
    <source>
        <strain evidence="2 3">MHpl1</strain>
    </source>
</reference>
<feature type="compositionally biased region" description="Basic residues" evidence="1">
    <location>
        <begin position="1"/>
        <end position="11"/>
    </location>
</feature>
<gene>
    <name evidence="2" type="ORF">HPLM_LOCUS6890</name>
</gene>
<evidence type="ECO:0000256" key="1">
    <source>
        <dbReference type="SAM" id="MobiDB-lite"/>
    </source>
</evidence>
<reference evidence="4" key="1">
    <citation type="submission" date="2017-02" db="UniProtKB">
        <authorList>
            <consortium name="WormBaseParasite"/>
        </authorList>
    </citation>
    <scope>IDENTIFICATION</scope>
</reference>
<feature type="region of interest" description="Disordered" evidence="1">
    <location>
        <begin position="1"/>
        <end position="54"/>
    </location>
</feature>
<dbReference type="Proteomes" id="UP000268014">
    <property type="component" value="Unassembled WGS sequence"/>
</dbReference>
<name>A0A0N4W9D7_HAEPC</name>